<gene>
    <name evidence="2" type="ORF">DICVIV_14118</name>
</gene>
<reference evidence="2 3" key="1">
    <citation type="submission" date="2013-11" db="EMBL/GenBank/DDBJ databases">
        <title>Draft genome of the bovine lungworm Dictyocaulus viviparus.</title>
        <authorList>
            <person name="Mitreva M."/>
        </authorList>
    </citation>
    <scope>NUCLEOTIDE SEQUENCE [LARGE SCALE GENOMIC DNA]</scope>
    <source>
        <strain evidence="2 3">HannoverDv2000</strain>
    </source>
</reference>
<feature type="compositionally biased region" description="Polar residues" evidence="1">
    <location>
        <begin position="309"/>
        <end position="323"/>
    </location>
</feature>
<keyword evidence="3" id="KW-1185">Reference proteome</keyword>
<feature type="region of interest" description="Disordered" evidence="1">
    <location>
        <begin position="478"/>
        <end position="499"/>
    </location>
</feature>
<dbReference type="AlphaFoldDB" id="A0A0D8X859"/>
<dbReference type="EMBL" id="KN718884">
    <property type="protein sequence ID" value="KJH39972.1"/>
    <property type="molecule type" value="Genomic_DNA"/>
</dbReference>
<sequence>MSTVMSTDKYLESLKIPPFPSNVDDERIFQHPLFDGIVEMKKENAEFPPQLLDGLDSFNKRILLADQYHRSRENRNSTEEEDLGKPEMVHRMKVNCNFLMELIGRVSTSLNQRNVTWHSVEKRYRNLVKKRHKGIDKDLLNRYEKYGLKFTEPDLNSQAIKELTGHSTVTKGLNQAIFHRIHYESSSGILRVGVNADATLYSEEELKSALDACETACQSRNTVNSKSIESFLANELMNNIPPRSPQSENASCFFPTWLYCFHDLFFSIEPEYVPQFCINKDTSDSEYSSEGFMDEGGVYTDDEEEDKSVSSNKSTPISSNKPESFSKPIQGLSDKILNDMDAKSFKNKGECFDDSGTRTIKSLSTHSSSTSQQTGVPVSLEAKQFVNPVTKTRCSSSFSNSLDYNRSRASKLDRHYSQNVSRCIKNKDSCESSQGVRIAERNEIYNPVKKNEQSGNTSSNCQNMLEHKTSNNYFDHYERRESTTSSQQSLRNATLSDAATQTDTSTHVVSYLYNCKSRMHSSICECVDQVCCDLSPSSFTKGPNTFSSMSNSDEQACLRIIRNFAYLYRNEAEHGFRPLQQVLKLLPTLESPDYWAEKIKSHLDEVGVATIHKTLSSIFEITSLQCFFFSRVNVCSR</sequence>
<feature type="region of interest" description="Disordered" evidence="1">
    <location>
        <begin position="284"/>
        <end position="329"/>
    </location>
</feature>
<evidence type="ECO:0000313" key="3">
    <source>
        <dbReference type="Proteomes" id="UP000053766"/>
    </source>
</evidence>
<accession>A0A0D8X859</accession>
<reference evidence="3" key="2">
    <citation type="journal article" date="2016" name="Sci. Rep.">
        <title>Dictyocaulus viviparus genome, variome and transcriptome elucidate lungworm biology and support future intervention.</title>
        <authorList>
            <person name="McNulty S.N."/>
            <person name="Strube C."/>
            <person name="Rosa B.A."/>
            <person name="Martin J.C."/>
            <person name="Tyagi R."/>
            <person name="Choi Y.J."/>
            <person name="Wang Q."/>
            <person name="Hallsworth Pepin K."/>
            <person name="Zhang X."/>
            <person name="Ozersky P."/>
            <person name="Wilson R.K."/>
            <person name="Sternberg P.W."/>
            <person name="Gasser R.B."/>
            <person name="Mitreva M."/>
        </authorList>
    </citation>
    <scope>NUCLEOTIDE SEQUENCE [LARGE SCALE GENOMIC DNA]</scope>
    <source>
        <strain evidence="3">HannoverDv2000</strain>
    </source>
</reference>
<name>A0A0D8X859_DICVI</name>
<dbReference type="OrthoDB" id="5821992at2759"/>
<dbReference type="Proteomes" id="UP000053766">
    <property type="component" value="Unassembled WGS sequence"/>
</dbReference>
<feature type="compositionally biased region" description="Polar residues" evidence="1">
    <location>
        <begin position="483"/>
        <end position="499"/>
    </location>
</feature>
<evidence type="ECO:0000256" key="1">
    <source>
        <dbReference type="SAM" id="MobiDB-lite"/>
    </source>
</evidence>
<evidence type="ECO:0000313" key="2">
    <source>
        <dbReference type="EMBL" id="KJH39972.1"/>
    </source>
</evidence>
<protein>
    <submittedName>
        <fullName evidence="2">Uncharacterized protein</fullName>
    </submittedName>
</protein>
<proteinExistence type="predicted"/>
<organism evidence="2 3">
    <name type="scientific">Dictyocaulus viviparus</name>
    <name type="common">Bovine lungworm</name>
    <dbReference type="NCBI Taxonomy" id="29172"/>
    <lineage>
        <taxon>Eukaryota</taxon>
        <taxon>Metazoa</taxon>
        <taxon>Ecdysozoa</taxon>
        <taxon>Nematoda</taxon>
        <taxon>Chromadorea</taxon>
        <taxon>Rhabditida</taxon>
        <taxon>Rhabditina</taxon>
        <taxon>Rhabditomorpha</taxon>
        <taxon>Strongyloidea</taxon>
        <taxon>Metastrongylidae</taxon>
        <taxon>Dictyocaulus</taxon>
    </lineage>
</organism>